<comment type="similarity">
    <text evidence="1 5 6">Belongs to the peptidase S8 family.</text>
</comment>
<evidence type="ECO:0000256" key="6">
    <source>
        <dbReference type="RuleBase" id="RU003355"/>
    </source>
</evidence>
<keyword evidence="2 5" id="KW-0645">Protease</keyword>
<evidence type="ECO:0000313" key="9">
    <source>
        <dbReference type="Proteomes" id="UP001528823"/>
    </source>
</evidence>
<keyword evidence="3 5" id="KW-0378">Hydrolase</keyword>
<evidence type="ECO:0000256" key="1">
    <source>
        <dbReference type="ARBA" id="ARBA00011073"/>
    </source>
</evidence>
<dbReference type="PANTHER" id="PTHR43806:SF11">
    <property type="entry name" value="CEREVISIN-RELATED"/>
    <property type="match status" value="1"/>
</dbReference>
<organism evidence="8 9">
    <name type="scientific">Spartinivicinus poritis</name>
    <dbReference type="NCBI Taxonomy" id="2994640"/>
    <lineage>
        <taxon>Bacteria</taxon>
        <taxon>Pseudomonadati</taxon>
        <taxon>Pseudomonadota</taxon>
        <taxon>Gammaproteobacteria</taxon>
        <taxon>Oceanospirillales</taxon>
        <taxon>Zooshikellaceae</taxon>
        <taxon>Spartinivicinus</taxon>
    </lineage>
</organism>
<name>A0ABT5UEZ7_9GAMM</name>
<dbReference type="InterPro" id="IPR000209">
    <property type="entry name" value="Peptidase_S8/S53_dom"/>
</dbReference>
<dbReference type="PROSITE" id="PS00136">
    <property type="entry name" value="SUBTILASE_ASP"/>
    <property type="match status" value="1"/>
</dbReference>
<feature type="active site" description="Charge relay system" evidence="5">
    <location>
        <position position="37"/>
    </location>
</feature>
<evidence type="ECO:0000259" key="7">
    <source>
        <dbReference type="Pfam" id="PF00082"/>
    </source>
</evidence>
<dbReference type="SUPFAM" id="SSF52743">
    <property type="entry name" value="Subtilisin-like"/>
    <property type="match status" value="1"/>
</dbReference>
<proteinExistence type="inferred from homology"/>
<dbReference type="PRINTS" id="PR00723">
    <property type="entry name" value="SUBTILISIN"/>
</dbReference>
<dbReference type="InterPro" id="IPR036852">
    <property type="entry name" value="Peptidase_S8/S53_dom_sf"/>
</dbReference>
<feature type="active site" description="Charge relay system" evidence="5">
    <location>
        <position position="264"/>
    </location>
</feature>
<dbReference type="PROSITE" id="PS00137">
    <property type="entry name" value="SUBTILASE_HIS"/>
    <property type="match status" value="1"/>
</dbReference>
<evidence type="ECO:0000256" key="5">
    <source>
        <dbReference type="PROSITE-ProRule" id="PRU01240"/>
    </source>
</evidence>
<dbReference type="InterPro" id="IPR023828">
    <property type="entry name" value="Peptidase_S8_Ser-AS"/>
</dbReference>
<comment type="caution">
    <text evidence="8">The sequence shown here is derived from an EMBL/GenBank/DDBJ whole genome shotgun (WGS) entry which is preliminary data.</text>
</comment>
<feature type="active site" description="Charge relay system" evidence="5">
    <location>
        <position position="84"/>
    </location>
</feature>
<evidence type="ECO:0000256" key="3">
    <source>
        <dbReference type="ARBA" id="ARBA00022801"/>
    </source>
</evidence>
<dbReference type="InterPro" id="IPR050131">
    <property type="entry name" value="Peptidase_S8_subtilisin-like"/>
</dbReference>
<protein>
    <submittedName>
        <fullName evidence="8">S8 family serine peptidase</fullName>
    </submittedName>
</protein>
<dbReference type="PROSITE" id="PS51892">
    <property type="entry name" value="SUBTILASE"/>
    <property type="match status" value="1"/>
</dbReference>
<dbReference type="Gene3D" id="3.40.50.200">
    <property type="entry name" value="Peptidase S8/S53 domain"/>
    <property type="match status" value="1"/>
</dbReference>
<gene>
    <name evidence="8" type="ORF">ORQ98_17050</name>
</gene>
<dbReference type="EMBL" id="JAPMOU010000023">
    <property type="protein sequence ID" value="MDE1463664.1"/>
    <property type="molecule type" value="Genomic_DNA"/>
</dbReference>
<evidence type="ECO:0000313" key="8">
    <source>
        <dbReference type="EMBL" id="MDE1463664.1"/>
    </source>
</evidence>
<dbReference type="InterPro" id="IPR022398">
    <property type="entry name" value="Peptidase_S8_His-AS"/>
</dbReference>
<dbReference type="Proteomes" id="UP001528823">
    <property type="component" value="Unassembled WGS sequence"/>
</dbReference>
<accession>A0ABT5UEZ7</accession>
<dbReference type="InterPro" id="IPR023827">
    <property type="entry name" value="Peptidase_S8_Asp-AS"/>
</dbReference>
<evidence type="ECO:0000256" key="2">
    <source>
        <dbReference type="ARBA" id="ARBA00022670"/>
    </source>
</evidence>
<dbReference type="PANTHER" id="PTHR43806">
    <property type="entry name" value="PEPTIDASE S8"/>
    <property type="match status" value="1"/>
</dbReference>
<feature type="domain" description="Peptidase S8/S53" evidence="7">
    <location>
        <begin position="28"/>
        <end position="309"/>
    </location>
</feature>
<dbReference type="RefSeq" id="WP_274689998.1">
    <property type="nucleotide sequence ID" value="NZ_JAPMOU010000023.1"/>
</dbReference>
<dbReference type="PROSITE" id="PS00138">
    <property type="entry name" value="SUBTILASE_SER"/>
    <property type="match status" value="1"/>
</dbReference>
<dbReference type="InterPro" id="IPR015500">
    <property type="entry name" value="Peptidase_S8_subtilisin-rel"/>
</dbReference>
<reference evidence="8 9" key="1">
    <citation type="submission" date="2022-11" db="EMBL/GenBank/DDBJ databases">
        <title>Spartinivicinus poritis sp. nov., isolated from scleractinian coral Porites lutea.</title>
        <authorList>
            <person name="Zhang G."/>
            <person name="Cai L."/>
            <person name="Wei Q."/>
        </authorList>
    </citation>
    <scope>NUCLEOTIDE SEQUENCE [LARGE SCALE GENOMIC DNA]</scope>
    <source>
        <strain evidence="8 9">A2-2</strain>
    </source>
</reference>
<sequence length="331" mass="35887">MVKYLLIFSLLINILTYYSLANANDYSGKGITVAVIDSGVNSTHPQLRHVTRHYCFSENWDKENNYKKASCQNNYHGSNNPADHGTHVAGIIAAQPLSGGAPTGVAPQANIVNLRVLHQANNGSNFDIAEALQAIDSNPELQDVKIINMSLGSRSFSSWSCVPPTGPAREIRKYINKLTQKGVIVVAASGNEGFSVFKDFPACLDNVIAVGAYKEGKENKQTTAEQRRFAHTEVLAPGYNIISTNENFDLMDKDSLTKTDSGTSMATPAVAGCIALMAEKNPYITTEKVKAIFSTTFQKTLQKSTKNQQVGVLDCIAVLNNTPVAKLVSQK</sequence>
<evidence type="ECO:0000256" key="4">
    <source>
        <dbReference type="ARBA" id="ARBA00022825"/>
    </source>
</evidence>
<keyword evidence="4 5" id="KW-0720">Serine protease</keyword>
<keyword evidence="9" id="KW-1185">Reference proteome</keyword>
<dbReference type="Pfam" id="PF00082">
    <property type="entry name" value="Peptidase_S8"/>
    <property type="match status" value="1"/>
</dbReference>